<evidence type="ECO:0000256" key="4">
    <source>
        <dbReference type="ARBA" id="ARBA00022989"/>
    </source>
</evidence>
<keyword evidence="9" id="KW-1185">Reference proteome</keyword>
<keyword evidence="6" id="KW-0675">Receptor</keyword>
<dbReference type="GO" id="GO:0051606">
    <property type="term" value="P:detection of stimulus"/>
    <property type="evidence" value="ECO:0007669"/>
    <property type="project" value="UniProtKB-ARBA"/>
</dbReference>
<feature type="transmembrane region" description="Helical" evidence="7">
    <location>
        <begin position="63"/>
        <end position="82"/>
    </location>
</feature>
<dbReference type="Pfam" id="PF08395">
    <property type="entry name" value="7tm_7"/>
    <property type="match status" value="1"/>
</dbReference>
<evidence type="ECO:0000256" key="1">
    <source>
        <dbReference type="ARBA" id="ARBA00004651"/>
    </source>
</evidence>
<keyword evidence="3 7" id="KW-0812">Transmembrane</keyword>
<dbReference type="PANTHER" id="PTHR21421">
    <property type="entry name" value="GUSTATORY RECEPTOR"/>
    <property type="match status" value="1"/>
</dbReference>
<keyword evidence="4 7" id="KW-1133">Transmembrane helix</keyword>
<keyword evidence="5 7" id="KW-0472">Membrane</keyword>
<dbReference type="AlphaFoldDB" id="A0A8X6HWM6"/>
<evidence type="ECO:0000256" key="2">
    <source>
        <dbReference type="ARBA" id="ARBA00022475"/>
    </source>
</evidence>
<dbReference type="PANTHER" id="PTHR21421:SF29">
    <property type="entry name" value="GUSTATORY RECEPTOR 5A FOR TREHALOSE-RELATED"/>
    <property type="match status" value="1"/>
</dbReference>
<gene>
    <name evidence="8" type="primary">AVEN_157579_1</name>
    <name evidence="8" type="ORF">TNCT_429931</name>
</gene>
<name>A0A8X6HWM6_TRICU</name>
<reference evidence="8" key="1">
    <citation type="submission" date="2020-07" db="EMBL/GenBank/DDBJ databases">
        <title>Multicomponent nature underlies the extraordinary mechanical properties of spider dragline silk.</title>
        <authorList>
            <person name="Kono N."/>
            <person name="Nakamura H."/>
            <person name="Mori M."/>
            <person name="Yoshida Y."/>
            <person name="Ohtoshi R."/>
            <person name="Malay A.D."/>
            <person name="Moran D.A.P."/>
            <person name="Tomita M."/>
            <person name="Numata K."/>
            <person name="Arakawa K."/>
        </authorList>
    </citation>
    <scope>NUCLEOTIDE SEQUENCE</scope>
</reference>
<evidence type="ECO:0000313" key="8">
    <source>
        <dbReference type="EMBL" id="GFR31486.1"/>
    </source>
</evidence>
<evidence type="ECO:0000313" key="9">
    <source>
        <dbReference type="Proteomes" id="UP000887116"/>
    </source>
</evidence>
<organism evidence="8 9">
    <name type="scientific">Trichonephila clavata</name>
    <name type="common">Joro spider</name>
    <name type="synonym">Nephila clavata</name>
    <dbReference type="NCBI Taxonomy" id="2740835"/>
    <lineage>
        <taxon>Eukaryota</taxon>
        <taxon>Metazoa</taxon>
        <taxon>Ecdysozoa</taxon>
        <taxon>Arthropoda</taxon>
        <taxon>Chelicerata</taxon>
        <taxon>Arachnida</taxon>
        <taxon>Araneae</taxon>
        <taxon>Araneomorphae</taxon>
        <taxon>Entelegynae</taxon>
        <taxon>Araneoidea</taxon>
        <taxon>Nephilidae</taxon>
        <taxon>Trichonephila</taxon>
    </lineage>
</organism>
<dbReference type="GO" id="GO:0050909">
    <property type="term" value="P:sensory perception of taste"/>
    <property type="evidence" value="ECO:0007669"/>
    <property type="project" value="InterPro"/>
</dbReference>
<feature type="transmembrane region" description="Helical" evidence="7">
    <location>
        <begin position="31"/>
        <end position="51"/>
    </location>
</feature>
<sequence length="159" mass="18245">MHRFGSSNEFKKLHHNYEIIVKKLNDMDSEFSFLAFVTILINTSGLFWDAYRITFHKNETTGYLLFTLSGISYLVLLLQLMFSGTASNEQANLVKIHIQCLPRKTAEKQDQMNFFKKALLQDNGLTLWKIYVMDRSLVIGTFGMLLTYGIMLGTLGKTS</sequence>
<dbReference type="InterPro" id="IPR013604">
    <property type="entry name" value="7TM_chemorcpt"/>
</dbReference>
<dbReference type="GO" id="GO:0038023">
    <property type="term" value="F:signaling receptor activity"/>
    <property type="evidence" value="ECO:0007669"/>
    <property type="project" value="UniProtKB-ARBA"/>
</dbReference>
<comment type="caution">
    <text evidence="8">The sequence shown here is derived from an EMBL/GenBank/DDBJ whole genome shotgun (WGS) entry which is preliminary data.</text>
</comment>
<evidence type="ECO:0000256" key="6">
    <source>
        <dbReference type="ARBA" id="ARBA00023170"/>
    </source>
</evidence>
<evidence type="ECO:0000256" key="3">
    <source>
        <dbReference type="ARBA" id="ARBA00022692"/>
    </source>
</evidence>
<feature type="transmembrane region" description="Helical" evidence="7">
    <location>
        <begin position="137"/>
        <end position="156"/>
    </location>
</feature>
<protein>
    <submittedName>
        <fullName evidence="8">Uncharacterized protein</fullName>
    </submittedName>
</protein>
<accession>A0A8X6HWM6</accession>
<keyword evidence="2" id="KW-1003">Cell membrane</keyword>
<dbReference type="GO" id="GO:0005886">
    <property type="term" value="C:plasma membrane"/>
    <property type="evidence" value="ECO:0007669"/>
    <property type="project" value="UniProtKB-SubCell"/>
</dbReference>
<evidence type="ECO:0000256" key="5">
    <source>
        <dbReference type="ARBA" id="ARBA00023136"/>
    </source>
</evidence>
<evidence type="ECO:0000256" key="7">
    <source>
        <dbReference type="SAM" id="Phobius"/>
    </source>
</evidence>
<dbReference type="EMBL" id="BMAO01029418">
    <property type="protein sequence ID" value="GFR31486.1"/>
    <property type="molecule type" value="Genomic_DNA"/>
</dbReference>
<comment type="subcellular location">
    <subcellularLocation>
        <location evidence="1">Cell membrane</location>
        <topology evidence="1">Multi-pass membrane protein</topology>
    </subcellularLocation>
</comment>
<dbReference type="Proteomes" id="UP000887116">
    <property type="component" value="Unassembled WGS sequence"/>
</dbReference>
<proteinExistence type="predicted"/>